<dbReference type="PROSITE" id="PS51257">
    <property type="entry name" value="PROKAR_LIPOPROTEIN"/>
    <property type="match status" value="1"/>
</dbReference>
<keyword evidence="6" id="KW-1185">Reference proteome</keyword>
<dbReference type="InterPro" id="IPR018389">
    <property type="entry name" value="DctP_fam"/>
</dbReference>
<keyword evidence="3 4" id="KW-0732">Signal</keyword>
<dbReference type="Pfam" id="PF03480">
    <property type="entry name" value="DctP"/>
    <property type="match status" value="1"/>
</dbReference>
<comment type="caution">
    <text evidence="5">The sequence shown here is derived from an EMBL/GenBank/DDBJ whole genome shotgun (WGS) entry which is preliminary data.</text>
</comment>
<dbReference type="PANTHER" id="PTHR33376">
    <property type="match status" value="1"/>
</dbReference>
<dbReference type="EMBL" id="BAAACZ010000018">
    <property type="protein sequence ID" value="GAA0467041.1"/>
    <property type="molecule type" value="Genomic_DNA"/>
</dbReference>
<sequence length="365" mass="41439">MIIFNKKIFGFALAMFLTLGLLAACGDDGDGDTEGDTGGDGEGAEGDFESQQWRFVTEEVEGQVQYVYAEEFADRMYEKTDGAVEIDVYEFGGLGSETDQVDQLMQGTVEMAIMSPGFTGDMVDEGQLFALHFLFPDDIATTQDILNNSEALNTDLRERYEEHNISPLAFWTEGAMQWTSNDHPLTSPDEFENFQMRVQTSPLIMESYEAYGANPQDMSWGELYTALDRGTVDGQENPIFFIGDASFHEVQDYLTLASHNNYVAMTTVNTEWYEGLDDDLRALVDETTEELQDWVFEEQDRQNEEFLTAIEEDTDNPTEIVELTEEERDVFREIAMDVREFYRNEVSGVGGEILDKLEEEIAEHE</sequence>
<accession>A0ABP3JYG6</accession>
<evidence type="ECO:0000256" key="3">
    <source>
        <dbReference type="ARBA" id="ARBA00022729"/>
    </source>
</evidence>
<evidence type="ECO:0000313" key="6">
    <source>
        <dbReference type="Proteomes" id="UP001500740"/>
    </source>
</evidence>
<name>A0ABP3JYG6_9BACI</name>
<dbReference type="Proteomes" id="UP001500740">
    <property type="component" value="Unassembled WGS sequence"/>
</dbReference>
<keyword evidence="2" id="KW-0813">Transport</keyword>
<evidence type="ECO:0000313" key="5">
    <source>
        <dbReference type="EMBL" id="GAA0467041.1"/>
    </source>
</evidence>
<dbReference type="NCBIfam" id="TIGR00787">
    <property type="entry name" value="dctP"/>
    <property type="match status" value="1"/>
</dbReference>
<protein>
    <submittedName>
        <fullName evidence="5">TRAP transporter substrate-binding protein</fullName>
    </submittedName>
</protein>
<comment type="similarity">
    <text evidence="1">Belongs to the bacterial solute-binding protein 7 family.</text>
</comment>
<organism evidence="5 6">
    <name type="scientific">Alkalibacillus silvisoli</name>
    <dbReference type="NCBI Taxonomy" id="392823"/>
    <lineage>
        <taxon>Bacteria</taxon>
        <taxon>Bacillati</taxon>
        <taxon>Bacillota</taxon>
        <taxon>Bacilli</taxon>
        <taxon>Bacillales</taxon>
        <taxon>Bacillaceae</taxon>
        <taxon>Alkalibacillus</taxon>
    </lineage>
</organism>
<feature type="signal peptide" evidence="4">
    <location>
        <begin position="1"/>
        <end position="23"/>
    </location>
</feature>
<evidence type="ECO:0000256" key="4">
    <source>
        <dbReference type="SAM" id="SignalP"/>
    </source>
</evidence>
<dbReference type="Gene3D" id="3.40.190.170">
    <property type="entry name" value="Bacterial extracellular solute-binding protein, family 7"/>
    <property type="match status" value="1"/>
</dbReference>
<dbReference type="RefSeq" id="WP_343783768.1">
    <property type="nucleotide sequence ID" value="NZ_BAAACZ010000018.1"/>
</dbReference>
<proteinExistence type="inferred from homology"/>
<feature type="chain" id="PRO_5046257177" evidence="4">
    <location>
        <begin position="24"/>
        <end position="365"/>
    </location>
</feature>
<gene>
    <name evidence="5" type="ORF">GCM10008935_23750</name>
</gene>
<evidence type="ECO:0000256" key="2">
    <source>
        <dbReference type="ARBA" id="ARBA00022448"/>
    </source>
</evidence>
<evidence type="ECO:0000256" key="1">
    <source>
        <dbReference type="ARBA" id="ARBA00009023"/>
    </source>
</evidence>
<reference evidence="6" key="1">
    <citation type="journal article" date="2019" name="Int. J. Syst. Evol. Microbiol.">
        <title>The Global Catalogue of Microorganisms (GCM) 10K type strain sequencing project: providing services to taxonomists for standard genome sequencing and annotation.</title>
        <authorList>
            <consortium name="The Broad Institute Genomics Platform"/>
            <consortium name="The Broad Institute Genome Sequencing Center for Infectious Disease"/>
            <person name="Wu L."/>
            <person name="Ma J."/>
        </authorList>
    </citation>
    <scope>NUCLEOTIDE SEQUENCE [LARGE SCALE GENOMIC DNA]</scope>
    <source>
        <strain evidence="6">JCM 14193</strain>
    </source>
</reference>
<dbReference type="InterPro" id="IPR004682">
    <property type="entry name" value="TRAP_DctP"/>
</dbReference>
<dbReference type="NCBIfam" id="NF037995">
    <property type="entry name" value="TRAP_S1"/>
    <property type="match status" value="1"/>
</dbReference>
<dbReference type="InterPro" id="IPR038404">
    <property type="entry name" value="TRAP_DctP_sf"/>
</dbReference>
<dbReference type="PANTHER" id="PTHR33376:SF7">
    <property type="entry name" value="C4-DICARBOXYLATE-BINDING PROTEIN DCTB"/>
    <property type="match status" value="1"/>
</dbReference>